<evidence type="ECO:0000313" key="1">
    <source>
        <dbReference type="EMBL" id="MDV7222080.1"/>
    </source>
</evidence>
<dbReference type="RefSeq" id="WP_266856854.1">
    <property type="nucleotide sequence ID" value="NZ_JAPEMW010000001.1"/>
</dbReference>
<reference evidence="1 2" key="1">
    <citation type="submission" date="2023-10" db="EMBL/GenBank/DDBJ databases">
        <title>Characterization of rhizosphere-enriched actinobacteria from wheat plants lab-grown on chernevaya soil.</title>
        <authorList>
            <person name="Tikhonova E.N."/>
            <person name="Konopkin A."/>
            <person name="Kravchenko I.K."/>
        </authorList>
    </citation>
    <scope>NUCLEOTIDE SEQUENCE [LARGE SCALE GENOMIC DNA]</scope>
    <source>
        <strain evidence="1 2">RR29</strain>
    </source>
</reference>
<evidence type="ECO:0008006" key="3">
    <source>
        <dbReference type="Google" id="ProtNLM"/>
    </source>
</evidence>
<organism evidence="1 2">
    <name type="scientific">Streptomyces prunicolor</name>
    <dbReference type="NCBI Taxonomy" id="67348"/>
    <lineage>
        <taxon>Bacteria</taxon>
        <taxon>Bacillati</taxon>
        <taxon>Actinomycetota</taxon>
        <taxon>Actinomycetes</taxon>
        <taxon>Kitasatosporales</taxon>
        <taxon>Streptomycetaceae</taxon>
        <taxon>Streptomyces</taxon>
    </lineage>
</organism>
<gene>
    <name evidence="1" type="ORF">R5A26_39725</name>
</gene>
<accession>A0ABU4FS41</accession>
<name>A0ABU4FS41_9ACTN</name>
<protein>
    <recommendedName>
        <fullName evidence="3">Immunity protein 35 domain-containing protein</fullName>
    </recommendedName>
</protein>
<comment type="caution">
    <text evidence="1">The sequence shown here is derived from an EMBL/GenBank/DDBJ whole genome shotgun (WGS) entry which is preliminary data.</text>
</comment>
<dbReference type="Proteomes" id="UP001187346">
    <property type="component" value="Unassembled WGS sequence"/>
</dbReference>
<proteinExistence type="predicted"/>
<dbReference type="EMBL" id="JAWMAJ010000205">
    <property type="protein sequence ID" value="MDV7222080.1"/>
    <property type="molecule type" value="Genomic_DNA"/>
</dbReference>
<evidence type="ECO:0000313" key="2">
    <source>
        <dbReference type="Proteomes" id="UP001187346"/>
    </source>
</evidence>
<keyword evidence="2" id="KW-1185">Reference proteome</keyword>
<sequence>MYTMEQAEQLAADFLRAKKSGSEDEVALYGDDESRAKKGEFFYFAWQGTKYIATGDDTYFLYGTTHISVHSETGECRFLSIHECFSVDPFNRRAN</sequence>